<gene>
    <name evidence="1" type="ORF">EQG53_11815</name>
    <name evidence="2" type="ORF">I6H83_10630</name>
</gene>
<evidence type="ECO:0000313" key="3">
    <source>
        <dbReference type="Proteomes" id="UP000287388"/>
    </source>
</evidence>
<dbReference type="EMBL" id="CP035093">
    <property type="protein sequence ID" value="QAT14993.1"/>
    <property type="molecule type" value="Genomic_DNA"/>
</dbReference>
<dbReference type="Proteomes" id="UP000287388">
    <property type="component" value="Chromosome"/>
</dbReference>
<reference evidence="1 3" key="1">
    <citation type="submission" date="2019-01" db="EMBL/GenBank/DDBJ databases">
        <title>Brevundimonas diminuta Genome sequencing and assembly.</title>
        <authorList>
            <person name="Chen H."/>
        </authorList>
    </citation>
    <scope>NUCLEOTIDE SEQUENCE [LARGE SCALE GENOMIC DNA]</scope>
    <source>
        <strain evidence="1">ATCC</strain>
        <strain evidence="3">ATCC(B) 19146</strain>
    </source>
</reference>
<protein>
    <recommendedName>
        <fullName evidence="5">DUF2188 domain-containing protein</fullName>
    </recommendedName>
</protein>
<dbReference type="EMBL" id="CP066026">
    <property type="protein sequence ID" value="QQB87626.1"/>
    <property type="molecule type" value="Genomic_DNA"/>
</dbReference>
<accession>A0A381AJT8</accession>
<evidence type="ECO:0000313" key="2">
    <source>
        <dbReference type="EMBL" id="QQB87626.1"/>
    </source>
</evidence>
<proteinExistence type="predicted"/>
<evidence type="ECO:0000313" key="1">
    <source>
        <dbReference type="EMBL" id="QAT14993.1"/>
    </source>
</evidence>
<reference evidence="2 4" key="2">
    <citation type="submission" date="2020-12" db="EMBL/GenBank/DDBJ databases">
        <title>FDA dAtabase for Regulatory Grade micrObial Sequences (FDA-ARGOS): Supporting development and validation of Infectious Disease Dx tests.</title>
        <authorList>
            <person name="Kerrigan L."/>
            <person name="Long C."/>
            <person name="Tallon L."/>
            <person name="Sadzewicz L."/>
            <person name="Zhao X."/>
            <person name="Boylan J."/>
            <person name="Ott S."/>
            <person name="Bowen H."/>
            <person name="Vavikolanu K."/>
            <person name="Mehta A."/>
            <person name="Aluvathingal J."/>
            <person name="Nadendla S."/>
            <person name="Yan Y."/>
            <person name="Sichtig H."/>
        </authorList>
    </citation>
    <scope>NUCLEOTIDE SEQUENCE [LARGE SCALE GENOMIC DNA]</scope>
    <source>
        <strain evidence="2 4">FDAARGOS_1026</strain>
    </source>
</reference>
<dbReference type="RefSeq" id="WP_040345367.1">
    <property type="nucleotide sequence ID" value="NZ_BJNC01000008.1"/>
</dbReference>
<sequence>MSAAPDLTRIIVVQRGGIWQVLCPGLEAGRFDFSVDALDAAIRTARTRLAKGETVELLVQERSGRLRNVNPEDGSELH</sequence>
<organism evidence="1 3">
    <name type="scientific">Brevundimonas diminuta</name>
    <name type="common">Pseudomonas diminuta</name>
    <dbReference type="NCBI Taxonomy" id="293"/>
    <lineage>
        <taxon>Bacteria</taxon>
        <taxon>Pseudomonadati</taxon>
        <taxon>Pseudomonadota</taxon>
        <taxon>Alphaproteobacteria</taxon>
        <taxon>Caulobacterales</taxon>
        <taxon>Caulobacteraceae</taxon>
        <taxon>Brevundimonas</taxon>
    </lineage>
</organism>
<evidence type="ECO:0008006" key="5">
    <source>
        <dbReference type="Google" id="ProtNLM"/>
    </source>
</evidence>
<dbReference type="AlphaFoldDB" id="A0A381AJT8"/>
<keyword evidence="4" id="KW-1185">Reference proteome</keyword>
<name>A0A381AJT8_BREDI</name>
<dbReference type="Proteomes" id="UP000596117">
    <property type="component" value="Chromosome"/>
</dbReference>
<dbReference type="GeneID" id="56578913"/>
<evidence type="ECO:0000313" key="4">
    <source>
        <dbReference type="Proteomes" id="UP000596117"/>
    </source>
</evidence>
<dbReference type="KEGG" id="bdm:EQG53_11815"/>